<dbReference type="InterPro" id="IPR030379">
    <property type="entry name" value="G_SEPTIN_dom"/>
</dbReference>
<dbReference type="Gene3D" id="3.40.50.300">
    <property type="entry name" value="P-loop containing nucleotide triphosphate hydrolases"/>
    <property type="match status" value="1"/>
</dbReference>
<evidence type="ECO:0000256" key="1">
    <source>
        <dbReference type="SAM" id="Coils"/>
    </source>
</evidence>
<dbReference type="EMBL" id="SAYD01000008">
    <property type="protein sequence ID" value="TXJ40559.1"/>
    <property type="molecule type" value="Genomic_DNA"/>
</dbReference>
<dbReference type="Pfam" id="PF00735">
    <property type="entry name" value="Septin"/>
    <property type="match status" value="1"/>
</dbReference>
<reference evidence="3 4" key="1">
    <citation type="journal article" date="1992" name="Lakartidningen">
        <title>[Penicillin V and not amoxicillin is the first choice preparation in acute otitis].</title>
        <authorList>
            <person name="Kamme C."/>
            <person name="Lundgren K."/>
            <person name="Prellner K."/>
        </authorList>
    </citation>
    <scope>NUCLEOTIDE SEQUENCE [LARGE SCALE GENOMIC DNA]</scope>
    <source>
        <strain evidence="3 4">PC3997IV</strain>
    </source>
</reference>
<name>A0A5C8ER83_9SPIR</name>
<evidence type="ECO:0000259" key="2">
    <source>
        <dbReference type="Pfam" id="PF00735"/>
    </source>
</evidence>
<dbReference type="GO" id="GO:0005525">
    <property type="term" value="F:GTP binding"/>
    <property type="evidence" value="ECO:0007669"/>
    <property type="project" value="InterPro"/>
</dbReference>
<dbReference type="RefSeq" id="WP_147778132.1">
    <property type="nucleotide sequence ID" value="NZ_SAYD01000008.1"/>
</dbReference>
<dbReference type="Proteomes" id="UP000325002">
    <property type="component" value="Unassembled WGS sequence"/>
</dbReference>
<feature type="domain" description="Septin-type G" evidence="2">
    <location>
        <begin position="131"/>
        <end position="284"/>
    </location>
</feature>
<evidence type="ECO:0000313" key="3">
    <source>
        <dbReference type="EMBL" id="TXJ40559.1"/>
    </source>
</evidence>
<evidence type="ECO:0000313" key="4">
    <source>
        <dbReference type="Proteomes" id="UP000325002"/>
    </source>
</evidence>
<protein>
    <recommendedName>
        <fullName evidence="2">Septin-type G domain-containing protein</fullName>
    </recommendedName>
</protein>
<proteinExistence type="predicted"/>
<accession>A0A5C8ER83</accession>
<dbReference type="AlphaFoldDB" id="A0A5C8ER83"/>
<dbReference type="CDD" id="cd00882">
    <property type="entry name" value="Ras_like_GTPase"/>
    <property type="match status" value="1"/>
</dbReference>
<gene>
    <name evidence="3" type="ORF">EPJ81_02560</name>
</gene>
<dbReference type="SUPFAM" id="SSF52540">
    <property type="entry name" value="P-loop containing nucleoside triphosphate hydrolases"/>
    <property type="match status" value="1"/>
</dbReference>
<dbReference type="InterPro" id="IPR025662">
    <property type="entry name" value="Sigma_54_int_dom_ATP-bd_1"/>
</dbReference>
<dbReference type="PROSITE" id="PS00675">
    <property type="entry name" value="SIGMA54_INTERACT_1"/>
    <property type="match status" value="1"/>
</dbReference>
<organism evidence="3 4">
    <name type="scientific">Brachyspira aalborgi</name>
    <dbReference type="NCBI Taxonomy" id="29522"/>
    <lineage>
        <taxon>Bacteria</taxon>
        <taxon>Pseudomonadati</taxon>
        <taxon>Spirochaetota</taxon>
        <taxon>Spirochaetia</taxon>
        <taxon>Brachyspirales</taxon>
        <taxon>Brachyspiraceae</taxon>
        <taxon>Brachyspira</taxon>
    </lineage>
</organism>
<comment type="caution">
    <text evidence="3">The sequence shown here is derived from an EMBL/GenBank/DDBJ whole genome shotgun (WGS) entry which is preliminary data.</text>
</comment>
<dbReference type="InterPro" id="IPR027417">
    <property type="entry name" value="P-loop_NTPase"/>
</dbReference>
<keyword evidence="1" id="KW-0175">Coiled coil</keyword>
<sequence>MTEEQKKKCEEIYNLHIDFPLKIRPIFLPKFGWVKIAMLLAEVFNKNITEEEAGEIFDNIFNDINKNGMNCVKAKAILLPIGINPISQSNYKDTFWKIANYFDNGNKEANKINNVVENTAKEKIMPNNDELTLNLLILGQTGVGKSSLINALVGKKLFKTADDKEKEEKVKPTTPAGIFRQTVEIDGKKVNVYNSWGIERDDKSAKEWKELIKNELKKRGVDKDIKDWFHSVTFCISAGKNGIEYIEIDIIKELLDAKYNVVIALSQADYMISNTKGENDKFIDMIKKESGANIVIPIAANPKKSMIMTEAPKPFGLPEYKEAILVSWKRIFIDRMPLHIIEKLKRDIENAKSNAPREGKDLEKLSKEIQEYFKNMLIKNTKKYIEESIKKYCSITGNMLNINQDIKIKNLDYDKRIVDFESEFADVYNDIIDFGDFVKNMHRIPIAAIKDLVGIIHFKIKGKKENINQFICDLSKELINKISEKEFEDKIRKIIKDTLDNNIVKSIYYRIINFIVDMFNNIKKYIKKSN</sequence>
<feature type="coiled-coil region" evidence="1">
    <location>
        <begin position="341"/>
        <end position="368"/>
    </location>
</feature>